<feature type="signal peptide" evidence="2">
    <location>
        <begin position="1"/>
        <end position="20"/>
    </location>
</feature>
<name>E8WWW7_GRATM</name>
<protein>
    <recommendedName>
        <fullName evidence="3">DUF4097 domain-containing protein</fullName>
    </recommendedName>
</protein>
<gene>
    <name evidence="4" type="ordered locus">AciX9_1475</name>
</gene>
<evidence type="ECO:0000256" key="2">
    <source>
        <dbReference type="SAM" id="SignalP"/>
    </source>
</evidence>
<feature type="domain" description="DUF4097" evidence="3">
    <location>
        <begin position="92"/>
        <end position="285"/>
    </location>
</feature>
<feature type="compositionally biased region" description="Polar residues" evidence="1">
    <location>
        <begin position="171"/>
        <end position="196"/>
    </location>
</feature>
<dbReference type="STRING" id="1198114.AciX9_1475"/>
<feature type="region of interest" description="Disordered" evidence="1">
    <location>
        <begin position="148"/>
        <end position="196"/>
    </location>
</feature>
<dbReference type="PANTHER" id="PTHR34094:SF1">
    <property type="entry name" value="PROTEIN FAM185A"/>
    <property type="match status" value="1"/>
</dbReference>
<sequence length="286" mass="29466">MLIRALALSSALLITVSAHADGNFDRTVTVNGQSDLYVSSNSGHIHIYPGSDSEIHIKAHLKAGGWNHSEGGDVEDRIRRIVDNPPIQQSGNTIRVGNVSPEDRKLFNNISIDYEISAPKSVALNLHSGSGDVDVDNLGRFLKADTGSGSVRAHGIGGPSDLHTGSGDIELQQQAPGEVKTSTGSGSIRINGLNGSLQAHTGSGDIEANGSLTGPATLQSGSGSIRLHIGRDAHFDAEASTGSGSIRISQPGAPQGSDERHHVSASINGGGPSLTARTGSGDIEIN</sequence>
<evidence type="ECO:0000256" key="1">
    <source>
        <dbReference type="SAM" id="MobiDB-lite"/>
    </source>
</evidence>
<dbReference type="eggNOG" id="COG3595">
    <property type="taxonomic scope" value="Bacteria"/>
</dbReference>
<dbReference type="KEGG" id="acm:AciX9_1475"/>
<organism evidence="5">
    <name type="scientific">Granulicella tundricola (strain ATCC BAA-1859 / DSM 23138 / MP5ACTX9)</name>
    <dbReference type="NCBI Taxonomy" id="1198114"/>
    <lineage>
        <taxon>Bacteria</taxon>
        <taxon>Pseudomonadati</taxon>
        <taxon>Acidobacteriota</taxon>
        <taxon>Terriglobia</taxon>
        <taxon>Terriglobales</taxon>
        <taxon>Acidobacteriaceae</taxon>
        <taxon>Granulicella</taxon>
    </lineage>
</organism>
<dbReference type="PaxDb" id="1198114-AciX9_1475"/>
<dbReference type="RefSeq" id="WP_013579848.1">
    <property type="nucleotide sequence ID" value="NC_015064.1"/>
</dbReference>
<accession>E8WWW7</accession>
<keyword evidence="5" id="KW-1185">Reference proteome</keyword>
<feature type="chain" id="PRO_5003230012" description="DUF4097 domain-containing protein" evidence="2">
    <location>
        <begin position="21"/>
        <end position="286"/>
    </location>
</feature>
<evidence type="ECO:0000259" key="3">
    <source>
        <dbReference type="Pfam" id="PF13349"/>
    </source>
</evidence>
<evidence type="ECO:0000313" key="4">
    <source>
        <dbReference type="EMBL" id="ADW68528.1"/>
    </source>
</evidence>
<dbReference type="Proteomes" id="UP000000343">
    <property type="component" value="Chromosome"/>
</dbReference>
<keyword evidence="2" id="KW-0732">Signal</keyword>
<dbReference type="Gene3D" id="2.160.20.120">
    <property type="match status" value="1"/>
</dbReference>
<dbReference type="PANTHER" id="PTHR34094">
    <property type="match status" value="1"/>
</dbReference>
<dbReference type="InterPro" id="IPR025164">
    <property type="entry name" value="Toastrack_DUF4097"/>
</dbReference>
<proteinExistence type="predicted"/>
<feature type="region of interest" description="Disordered" evidence="1">
    <location>
        <begin position="239"/>
        <end position="286"/>
    </location>
</feature>
<dbReference type="AlphaFoldDB" id="E8WWW7"/>
<dbReference type="HOGENOM" id="CLU_972422_0_0_0"/>
<reference evidence="5" key="1">
    <citation type="submission" date="2011-01" db="EMBL/GenBank/DDBJ databases">
        <title>Complete sequence of chromosome of Acidobacterium sp. MP5ACTX9.</title>
        <authorList>
            <consortium name="US DOE Joint Genome Institute"/>
            <person name="Lucas S."/>
            <person name="Copeland A."/>
            <person name="Lapidus A."/>
            <person name="Cheng J.-F."/>
            <person name="Goodwin L."/>
            <person name="Pitluck S."/>
            <person name="Teshima H."/>
            <person name="Detter J.C."/>
            <person name="Han C."/>
            <person name="Tapia R."/>
            <person name="Land M."/>
            <person name="Hauser L."/>
            <person name="Kyrpides N."/>
            <person name="Ivanova N."/>
            <person name="Ovchinnikova G."/>
            <person name="Pagani I."/>
            <person name="Rawat S.R."/>
            <person name="Mannisto M."/>
            <person name="Haggblom M.M."/>
            <person name="Woyke T."/>
        </authorList>
    </citation>
    <scope>NUCLEOTIDE SEQUENCE [LARGE SCALE GENOMIC DNA]</scope>
    <source>
        <strain evidence="5">MP5ACTX9</strain>
    </source>
</reference>
<dbReference type="Pfam" id="PF13349">
    <property type="entry name" value="DUF4097"/>
    <property type="match status" value="1"/>
</dbReference>
<dbReference type="OrthoDB" id="113158at2"/>
<dbReference type="EMBL" id="CP002480">
    <property type="protein sequence ID" value="ADW68528.1"/>
    <property type="molecule type" value="Genomic_DNA"/>
</dbReference>
<evidence type="ECO:0000313" key="5">
    <source>
        <dbReference type="Proteomes" id="UP000000343"/>
    </source>
</evidence>